<dbReference type="Proteomes" id="UP000237222">
    <property type="component" value="Unassembled WGS sequence"/>
</dbReference>
<dbReference type="SUPFAM" id="SSF46894">
    <property type="entry name" value="C-terminal effector domain of the bipartite response regulators"/>
    <property type="match status" value="1"/>
</dbReference>
<dbReference type="PROSITE" id="PS50043">
    <property type="entry name" value="HTH_LUXR_2"/>
    <property type="match status" value="1"/>
</dbReference>
<dbReference type="PANTHER" id="PTHR44688">
    <property type="entry name" value="DNA-BINDING TRANSCRIPTIONAL ACTIVATOR DEVR_DOSR"/>
    <property type="match status" value="1"/>
</dbReference>
<dbReference type="InterPro" id="IPR011990">
    <property type="entry name" value="TPR-like_helical_dom_sf"/>
</dbReference>
<keyword evidence="3" id="KW-0804">Transcription</keyword>
<accession>A0A2S4HD83</accession>
<dbReference type="AlphaFoldDB" id="A0A2S4HD83"/>
<dbReference type="InterPro" id="IPR036388">
    <property type="entry name" value="WH-like_DNA-bd_sf"/>
</dbReference>
<dbReference type="SUPFAM" id="SSF52540">
    <property type="entry name" value="P-loop containing nucleoside triphosphate hydrolases"/>
    <property type="match status" value="1"/>
</dbReference>
<dbReference type="RefSeq" id="WP_103685480.1">
    <property type="nucleotide sequence ID" value="NZ_PQGG01000036.1"/>
</dbReference>
<dbReference type="Pfam" id="PF00196">
    <property type="entry name" value="GerE"/>
    <property type="match status" value="1"/>
</dbReference>
<protein>
    <recommendedName>
        <fullName evidence="5">HTH luxR-type domain-containing protein</fullName>
    </recommendedName>
</protein>
<dbReference type="PANTHER" id="PTHR44688:SF25">
    <property type="entry name" value="HTH LUXR-TYPE DOMAIN-CONTAINING PROTEIN"/>
    <property type="match status" value="1"/>
</dbReference>
<reference evidence="6" key="1">
    <citation type="submission" date="2018-01" db="EMBL/GenBank/DDBJ databases">
        <authorList>
            <person name="Yu X.-D."/>
        </authorList>
    </citation>
    <scope>NUCLEOTIDE SEQUENCE</scope>
    <source>
        <strain evidence="6">ZX-21</strain>
    </source>
</reference>
<evidence type="ECO:0000313" key="7">
    <source>
        <dbReference type="Proteomes" id="UP000237222"/>
    </source>
</evidence>
<dbReference type="SUPFAM" id="SSF48452">
    <property type="entry name" value="TPR-like"/>
    <property type="match status" value="1"/>
</dbReference>
<dbReference type="GO" id="GO:0006355">
    <property type="term" value="P:regulation of DNA-templated transcription"/>
    <property type="evidence" value="ECO:0007669"/>
    <property type="project" value="InterPro"/>
</dbReference>
<sequence length="913" mass="101048">MSRKKANNVPKKVAPSASENTSQANASKHNLSSRIAKAKTIPPRRAANSLTRQCIADYEQDLDASRLVVIQAPAGFGKTTAMMQLVDADRRMGNAVAWLTLDDSDNDVSRFLRGFTLAMANANPETPLPGTSTSRNAELANWIIDSIEAAENPTSIYFDNFEVLQNPVVIGLIQRGTNSLPPGSRCIIGSRRSPDLGLAKLRAKGQLIEFNANDLRFSQEEAASYLSSQRGVNLNTQQLNHLYSSTEGWAVALSLASMALHGRSNTDEFINSFSGSNAAVASYLAEDVLSALPEDVQKFLLQISILDEIKEDLCNALCQREDSLTLLQQLYEQNIFVSLADEQNQVYSFHALFHDFLSNQLRKEYPQEVATLHARAADVYLADDRPIPGIRHCLKSEQYTRSIELIRKNTKRFLNDGRLRLLAGFLAHLPNSEIENNPDLKLIKAWSTAFTRSPREALNIIGELNPEALTNDDTANLMVLRPMLLGMMDNIDEGHRLGLDALPIVSKDNHFARAMLSQALTQTSIIMGEHDAARGYVDQARGSESGGAGTFGAVLAESAEGLLDLMKGHLKQATQRMRHAMDTFSASRKGDRRGITLAAIQLGEALYEADEIDEARKLFDAYAPLVRDIGPADALISAHILHARILFDTDHDSAFELLTELENRGHALQLPRVVASARLQRANFWLSNGNIDGADEQIRLAEQGFNWPDLSTRWYIANDSLTPEICRLRWNLRSGKVGLALPKLRDALKEAERTQHVRRALKLRILLAEAQHEDGQRNMALRTMGRAVRMANEEGFIRTFIEEGPKVTSLLRDMQQQGSDADFSLGENLERRLSSLSQQTNAAVGNMPADPLTPKELQVLALLAEGLSNIAMSERLFVSESTVRTHLRSINLKLNAGNRTEAVVIARRMGLIT</sequence>
<dbReference type="Pfam" id="PF25873">
    <property type="entry name" value="WHD_MalT"/>
    <property type="match status" value="1"/>
</dbReference>
<evidence type="ECO:0000256" key="1">
    <source>
        <dbReference type="ARBA" id="ARBA00023015"/>
    </source>
</evidence>
<dbReference type="Gene3D" id="3.40.50.300">
    <property type="entry name" value="P-loop containing nucleotide triphosphate hydrolases"/>
    <property type="match status" value="1"/>
</dbReference>
<dbReference type="InterPro" id="IPR059106">
    <property type="entry name" value="WHD_MalT"/>
</dbReference>
<dbReference type="InterPro" id="IPR041617">
    <property type="entry name" value="TPR_MalT"/>
</dbReference>
<feature type="domain" description="HTH luxR-type" evidence="5">
    <location>
        <begin position="845"/>
        <end position="910"/>
    </location>
</feature>
<dbReference type="EMBL" id="PQGG01000036">
    <property type="protein sequence ID" value="POP51651.1"/>
    <property type="molecule type" value="Genomic_DNA"/>
</dbReference>
<gene>
    <name evidence="6" type="ORF">C0068_15945</name>
</gene>
<dbReference type="SMART" id="SM00421">
    <property type="entry name" value="HTH_LUXR"/>
    <property type="match status" value="1"/>
</dbReference>
<dbReference type="InterPro" id="IPR016032">
    <property type="entry name" value="Sig_transdc_resp-reg_C-effctor"/>
</dbReference>
<dbReference type="CDD" id="cd06170">
    <property type="entry name" value="LuxR_C_like"/>
    <property type="match status" value="1"/>
</dbReference>
<proteinExistence type="predicted"/>
<evidence type="ECO:0000313" key="6">
    <source>
        <dbReference type="EMBL" id="POP51651.1"/>
    </source>
</evidence>
<dbReference type="InterPro" id="IPR027417">
    <property type="entry name" value="P-loop_NTPase"/>
</dbReference>
<feature type="region of interest" description="Disordered" evidence="4">
    <location>
        <begin position="1"/>
        <end position="43"/>
    </location>
</feature>
<dbReference type="Gene3D" id="1.25.40.10">
    <property type="entry name" value="Tetratricopeptide repeat domain"/>
    <property type="match status" value="1"/>
</dbReference>
<dbReference type="PRINTS" id="PR00038">
    <property type="entry name" value="HTHLUXR"/>
</dbReference>
<keyword evidence="1" id="KW-0805">Transcription regulation</keyword>
<dbReference type="GO" id="GO:0003677">
    <property type="term" value="F:DNA binding"/>
    <property type="evidence" value="ECO:0007669"/>
    <property type="project" value="UniProtKB-KW"/>
</dbReference>
<evidence type="ECO:0000259" key="5">
    <source>
        <dbReference type="PROSITE" id="PS50043"/>
    </source>
</evidence>
<dbReference type="Pfam" id="PF17874">
    <property type="entry name" value="TPR_MalT"/>
    <property type="match status" value="1"/>
</dbReference>
<organism evidence="6 7">
    <name type="scientific">Zhongshania marina</name>
    <dbReference type="NCBI Taxonomy" id="2304603"/>
    <lineage>
        <taxon>Bacteria</taxon>
        <taxon>Pseudomonadati</taxon>
        <taxon>Pseudomonadota</taxon>
        <taxon>Gammaproteobacteria</taxon>
        <taxon>Cellvibrionales</taxon>
        <taxon>Spongiibacteraceae</taxon>
        <taxon>Zhongshania</taxon>
    </lineage>
</organism>
<dbReference type="InterPro" id="IPR000792">
    <property type="entry name" value="Tscrpt_reg_LuxR_C"/>
</dbReference>
<name>A0A2S4HD83_9GAMM</name>
<evidence type="ECO:0000256" key="4">
    <source>
        <dbReference type="SAM" id="MobiDB-lite"/>
    </source>
</evidence>
<keyword evidence="2" id="KW-0238">DNA-binding</keyword>
<evidence type="ECO:0000256" key="3">
    <source>
        <dbReference type="ARBA" id="ARBA00023163"/>
    </source>
</evidence>
<dbReference type="Gene3D" id="1.10.10.10">
    <property type="entry name" value="Winged helix-like DNA-binding domain superfamily/Winged helix DNA-binding domain"/>
    <property type="match status" value="1"/>
</dbReference>
<feature type="compositionally biased region" description="Polar residues" evidence="4">
    <location>
        <begin position="17"/>
        <end position="33"/>
    </location>
</feature>
<dbReference type="OrthoDB" id="1123107at2"/>
<comment type="caution">
    <text evidence="6">The sequence shown here is derived from an EMBL/GenBank/DDBJ whole genome shotgun (WGS) entry which is preliminary data.</text>
</comment>
<evidence type="ECO:0000256" key="2">
    <source>
        <dbReference type="ARBA" id="ARBA00023125"/>
    </source>
</evidence>